<dbReference type="InterPro" id="IPR050570">
    <property type="entry name" value="Cell_wall_metabolism_enzyme"/>
</dbReference>
<organism evidence="10 11">
    <name type="scientific">Flagellimonas allohymeniacidonis</name>
    <dbReference type="NCBI Taxonomy" id="2517819"/>
    <lineage>
        <taxon>Bacteria</taxon>
        <taxon>Pseudomonadati</taxon>
        <taxon>Bacteroidota</taxon>
        <taxon>Flavobacteriia</taxon>
        <taxon>Flavobacteriales</taxon>
        <taxon>Flavobacteriaceae</taxon>
        <taxon>Flagellimonas</taxon>
    </lineage>
</organism>
<evidence type="ECO:0000256" key="1">
    <source>
        <dbReference type="ARBA" id="ARBA00001947"/>
    </source>
</evidence>
<dbReference type="InterPro" id="IPR045834">
    <property type="entry name" value="Csd3_N2"/>
</dbReference>
<name>A0A4V2HSH4_9FLAO</name>
<dbReference type="GO" id="GO:0006508">
    <property type="term" value="P:proteolysis"/>
    <property type="evidence" value="ECO:0007669"/>
    <property type="project" value="UniProtKB-KW"/>
</dbReference>
<comment type="subcellular location">
    <subcellularLocation>
        <location evidence="2">Cell envelope</location>
    </subcellularLocation>
</comment>
<sequence>MYKYWGIVLAFIVFVSCKETKKVEPIEIAEIPLQEPIKKIYGFDLEQFHVVHDTVRSGDSFGKLMLQNHVDYPKIVTISEEYKDSFDVRRIKVGRPYTILKSKDSLEKAEVFIYENDKINYTVVDMRDSAVAYKSRKKVKYVQREVAGVIKSSLSQTLDSLGVDYMVTIDLSEIYAWTIDFFRLEKGDKFKILFKEKYINDSIYAGVEPIEASLFEHKGKPVYAFPYVTDSLKQIQDYFDDEGNNLRSTFLRAPIKFGYRLSSRYNLKRRIAYYGYKVRPHKGTDYAAPIGTPIIATADGTVTESTRRGGNGKYVKIRHNGTYSTQYLHMKKQAVKRGEFVRQGDVIGWIGMTGNTGGPHVCYRFWRNGAQVDPLKEKLPAAEPIADSLKTGFLDHIAPIKQQLDCIEFDTPEKVEETLVTLNEQNGTDQYESYDN</sequence>
<keyword evidence="11" id="KW-1185">Reference proteome</keyword>
<dbReference type="GO" id="GO:0004222">
    <property type="term" value="F:metalloendopeptidase activity"/>
    <property type="evidence" value="ECO:0007669"/>
    <property type="project" value="TreeGrafter"/>
</dbReference>
<protein>
    <submittedName>
        <fullName evidence="10">M23 family peptidase</fullName>
    </submittedName>
</protein>
<keyword evidence="4" id="KW-0479">Metal-binding</keyword>
<evidence type="ECO:0000256" key="6">
    <source>
        <dbReference type="ARBA" id="ARBA00022833"/>
    </source>
</evidence>
<comment type="caution">
    <text evidence="10">The sequence shown here is derived from an EMBL/GenBank/DDBJ whole genome shotgun (WGS) entry which is preliminary data.</text>
</comment>
<evidence type="ECO:0000259" key="9">
    <source>
        <dbReference type="Pfam" id="PF19425"/>
    </source>
</evidence>
<dbReference type="GO" id="GO:0030313">
    <property type="term" value="C:cell envelope"/>
    <property type="evidence" value="ECO:0007669"/>
    <property type="project" value="UniProtKB-SubCell"/>
</dbReference>
<feature type="domain" description="M23ase beta-sheet core" evidence="8">
    <location>
        <begin position="280"/>
        <end position="374"/>
    </location>
</feature>
<reference evidence="10 11" key="1">
    <citation type="submission" date="2019-02" db="EMBL/GenBank/DDBJ databases">
        <title>Draft genome sequence of Muricauda sp. 176CP4-71.</title>
        <authorList>
            <person name="Park J.-S."/>
        </authorList>
    </citation>
    <scope>NUCLEOTIDE SEQUENCE [LARGE SCALE GENOMIC DNA]</scope>
    <source>
        <strain evidence="10 11">176CP4-71</strain>
    </source>
</reference>
<keyword evidence="7" id="KW-0482">Metalloprotease</keyword>
<evidence type="ECO:0000259" key="8">
    <source>
        <dbReference type="Pfam" id="PF01551"/>
    </source>
</evidence>
<evidence type="ECO:0000313" key="11">
    <source>
        <dbReference type="Proteomes" id="UP000291981"/>
    </source>
</evidence>
<gene>
    <name evidence="10" type="ORF">EW142_14120</name>
</gene>
<dbReference type="SUPFAM" id="SSF51261">
    <property type="entry name" value="Duplicated hybrid motif"/>
    <property type="match status" value="1"/>
</dbReference>
<dbReference type="InterPro" id="IPR011055">
    <property type="entry name" value="Dup_hybrid_motif"/>
</dbReference>
<proteinExistence type="predicted"/>
<keyword evidence="6" id="KW-0862">Zinc</keyword>
<dbReference type="GO" id="GO:0046872">
    <property type="term" value="F:metal ion binding"/>
    <property type="evidence" value="ECO:0007669"/>
    <property type="project" value="UniProtKB-KW"/>
</dbReference>
<evidence type="ECO:0000256" key="2">
    <source>
        <dbReference type="ARBA" id="ARBA00004196"/>
    </source>
</evidence>
<evidence type="ECO:0000313" key="10">
    <source>
        <dbReference type="EMBL" id="TAI47790.1"/>
    </source>
</evidence>
<evidence type="ECO:0000256" key="3">
    <source>
        <dbReference type="ARBA" id="ARBA00022670"/>
    </source>
</evidence>
<dbReference type="Pfam" id="PF19425">
    <property type="entry name" value="Csd3_N2"/>
    <property type="match status" value="1"/>
</dbReference>
<evidence type="ECO:0000256" key="4">
    <source>
        <dbReference type="ARBA" id="ARBA00022723"/>
    </source>
</evidence>
<dbReference type="Proteomes" id="UP000291981">
    <property type="component" value="Unassembled WGS sequence"/>
</dbReference>
<comment type="cofactor">
    <cofactor evidence="1">
        <name>Zn(2+)</name>
        <dbReference type="ChEBI" id="CHEBI:29105"/>
    </cofactor>
</comment>
<dbReference type="Gene3D" id="3.10.450.350">
    <property type="match status" value="1"/>
</dbReference>
<dbReference type="PROSITE" id="PS51257">
    <property type="entry name" value="PROKAR_LIPOPROTEIN"/>
    <property type="match status" value="1"/>
</dbReference>
<dbReference type="CDD" id="cd12797">
    <property type="entry name" value="M23_peptidase"/>
    <property type="match status" value="1"/>
</dbReference>
<keyword evidence="5" id="KW-0378">Hydrolase</keyword>
<dbReference type="Pfam" id="PF01551">
    <property type="entry name" value="Peptidase_M23"/>
    <property type="match status" value="1"/>
</dbReference>
<accession>A0A4V2HSH4</accession>
<dbReference type="PANTHER" id="PTHR21666:SF288">
    <property type="entry name" value="CELL DIVISION PROTEIN YTFB"/>
    <property type="match status" value="1"/>
</dbReference>
<dbReference type="AlphaFoldDB" id="A0A4V2HSH4"/>
<keyword evidence="3" id="KW-0645">Protease</keyword>
<dbReference type="EMBL" id="SGIU01000002">
    <property type="protein sequence ID" value="TAI47790.1"/>
    <property type="molecule type" value="Genomic_DNA"/>
</dbReference>
<dbReference type="RefSeq" id="WP_130614903.1">
    <property type="nucleotide sequence ID" value="NZ_SGIU01000002.1"/>
</dbReference>
<dbReference type="InterPro" id="IPR016047">
    <property type="entry name" value="M23ase_b-sheet_dom"/>
</dbReference>
<evidence type="ECO:0000256" key="5">
    <source>
        <dbReference type="ARBA" id="ARBA00022801"/>
    </source>
</evidence>
<dbReference type="OrthoDB" id="9810477at2"/>
<dbReference type="PANTHER" id="PTHR21666">
    <property type="entry name" value="PEPTIDASE-RELATED"/>
    <property type="match status" value="1"/>
</dbReference>
<evidence type="ECO:0000256" key="7">
    <source>
        <dbReference type="ARBA" id="ARBA00023049"/>
    </source>
</evidence>
<feature type="domain" description="Csd3-like second N-terminal" evidence="9">
    <location>
        <begin position="141"/>
        <end position="266"/>
    </location>
</feature>
<dbReference type="Gene3D" id="2.70.70.10">
    <property type="entry name" value="Glucose Permease (Domain IIA)"/>
    <property type="match status" value="1"/>
</dbReference>